<evidence type="ECO:0000313" key="3">
    <source>
        <dbReference type="Proteomes" id="UP000410492"/>
    </source>
</evidence>
<organism evidence="2 3">
    <name type="scientific">Callosobruchus maculatus</name>
    <name type="common">Southern cowpea weevil</name>
    <name type="synonym">Pulse bruchid</name>
    <dbReference type="NCBI Taxonomy" id="64391"/>
    <lineage>
        <taxon>Eukaryota</taxon>
        <taxon>Metazoa</taxon>
        <taxon>Ecdysozoa</taxon>
        <taxon>Arthropoda</taxon>
        <taxon>Hexapoda</taxon>
        <taxon>Insecta</taxon>
        <taxon>Pterygota</taxon>
        <taxon>Neoptera</taxon>
        <taxon>Endopterygota</taxon>
        <taxon>Coleoptera</taxon>
        <taxon>Polyphaga</taxon>
        <taxon>Cucujiformia</taxon>
        <taxon>Chrysomeloidea</taxon>
        <taxon>Chrysomelidae</taxon>
        <taxon>Bruchinae</taxon>
        <taxon>Bruchini</taxon>
        <taxon>Callosobruchus</taxon>
    </lineage>
</organism>
<dbReference type="Proteomes" id="UP000410492">
    <property type="component" value="Unassembled WGS sequence"/>
</dbReference>
<proteinExistence type="predicted"/>
<gene>
    <name evidence="2" type="ORF">CALMAC_LOCUS20936</name>
</gene>
<accession>A0A653DW25</accession>
<sequence>DDWSTEHISLLIEIYQQHPCLYGVKYYHSKIKWSAAITAIVKALKPLRSTVTEQEGDPNKNDVLSEVDEEF</sequence>
<reference evidence="2 3" key="1">
    <citation type="submission" date="2019-01" db="EMBL/GenBank/DDBJ databases">
        <authorList>
            <person name="Sayadi A."/>
        </authorList>
    </citation>
    <scope>NUCLEOTIDE SEQUENCE [LARGE SCALE GENOMIC DNA]</scope>
</reference>
<name>A0A653DW25_CALMS</name>
<dbReference type="AlphaFoldDB" id="A0A653DW25"/>
<evidence type="ECO:0000313" key="2">
    <source>
        <dbReference type="EMBL" id="VEN64413.1"/>
    </source>
</evidence>
<feature type="non-terminal residue" evidence="2">
    <location>
        <position position="1"/>
    </location>
</feature>
<dbReference type="OrthoDB" id="9909584at2759"/>
<keyword evidence="3" id="KW-1185">Reference proteome</keyword>
<dbReference type="EMBL" id="CAACVG010015346">
    <property type="protein sequence ID" value="VEN64413.1"/>
    <property type="molecule type" value="Genomic_DNA"/>
</dbReference>
<protein>
    <recommendedName>
        <fullName evidence="4">MADF domain-containing protein</fullName>
    </recommendedName>
</protein>
<evidence type="ECO:0008006" key="4">
    <source>
        <dbReference type="Google" id="ProtNLM"/>
    </source>
</evidence>
<evidence type="ECO:0000256" key="1">
    <source>
        <dbReference type="SAM" id="MobiDB-lite"/>
    </source>
</evidence>
<feature type="region of interest" description="Disordered" evidence="1">
    <location>
        <begin position="50"/>
        <end position="71"/>
    </location>
</feature>